<organism evidence="1 2">
    <name type="scientific">Jatropha curcas</name>
    <name type="common">Barbados nut</name>
    <dbReference type="NCBI Taxonomy" id="180498"/>
    <lineage>
        <taxon>Eukaryota</taxon>
        <taxon>Viridiplantae</taxon>
        <taxon>Streptophyta</taxon>
        <taxon>Embryophyta</taxon>
        <taxon>Tracheophyta</taxon>
        <taxon>Spermatophyta</taxon>
        <taxon>Magnoliopsida</taxon>
        <taxon>eudicotyledons</taxon>
        <taxon>Gunneridae</taxon>
        <taxon>Pentapetalae</taxon>
        <taxon>rosids</taxon>
        <taxon>fabids</taxon>
        <taxon>Malpighiales</taxon>
        <taxon>Euphorbiaceae</taxon>
        <taxon>Crotonoideae</taxon>
        <taxon>Jatropheae</taxon>
        <taxon>Jatropha</taxon>
    </lineage>
</organism>
<dbReference type="EMBL" id="KK914248">
    <property type="protein sequence ID" value="KDP44601.1"/>
    <property type="molecule type" value="Genomic_DNA"/>
</dbReference>
<name>A0A067L809_JATCU</name>
<protein>
    <submittedName>
        <fullName evidence="1">Uncharacterized protein</fullName>
    </submittedName>
</protein>
<accession>A0A067L809</accession>
<keyword evidence="2" id="KW-1185">Reference proteome</keyword>
<evidence type="ECO:0000313" key="2">
    <source>
        <dbReference type="Proteomes" id="UP000027138"/>
    </source>
</evidence>
<dbReference type="AlphaFoldDB" id="A0A067L809"/>
<gene>
    <name evidence="1" type="ORF">JCGZ_19743</name>
</gene>
<sequence length="357" mass="41062">MEQMDRPYRTSEQIPLVRSRDLLLYPTIGSDVYYSSGHLWFDWLSHYWRQCTMPSPSSVLLSLIHLVISTPIPQLSSLAKYQFIISCVVLVDFVVQVYLLPHFRSSHCYFPDLRNSSLPPVDGVFGFRVSNSISNFLREEAIEYFRNLKNPNRVRFTPFDDVHELATATLLLWLNNRKPATMQDALRHWAIFTSKQYLHVNTPSPLAPPIIITEIEDPLSELDFSFLNDLPISSASSLGQPSSASVKVAIEQLRHFFALDLLDLFEEQHGHSSIKDFITISDKYQQVVAKVNIIPHQVSEFKKCREDLLWQVDALKVEIALLEGEAATVTTSEKRLSREYITEVDFVEVDFVKIEVR</sequence>
<dbReference type="Proteomes" id="UP000027138">
    <property type="component" value="Unassembled WGS sequence"/>
</dbReference>
<evidence type="ECO:0000313" key="1">
    <source>
        <dbReference type="EMBL" id="KDP44601.1"/>
    </source>
</evidence>
<proteinExistence type="predicted"/>
<reference evidence="1 2" key="1">
    <citation type="journal article" date="2014" name="PLoS ONE">
        <title>Global Analysis of Gene Expression Profiles in Physic Nut (Jatropha curcas L.) Seedlings Exposed to Salt Stress.</title>
        <authorList>
            <person name="Zhang L."/>
            <person name="Zhang C."/>
            <person name="Wu P."/>
            <person name="Chen Y."/>
            <person name="Li M."/>
            <person name="Jiang H."/>
            <person name="Wu G."/>
        </authorList>
    </citation>
    <scope>NUCLEOTIDE SEQUENCE [LARGE SCALE GENOMIC DNA]</scope>
    <source>
        <strain evidence="2">cv. GZQX0401</strain>
        <tissue evidence="1">Young leaves</tissue>
    </source>
</reference>